<gene>
    <name evidence="2" type="ORF">PIB30_047697</name>
</gene>
<evidence type="ECO:0000256" key="1">
    <source>
        <dbReference type="SAM" id="Phobius"/>
    </source>
</evidence>
<comment type="caution">
    <text evidence="2">The sequence shown here is derived from an EMBL/GenBank/DDBJ whole genome shotgun (WGS) entry which is preliminary data.</text>
</comment>
<keyword evidence="1" id="KW-0812">Transmembrane</keyword>
<sequence length="147" mass="15822">MGLGEGHKGTFGVWVSFARGRGPRFREVVGSWGRGVLPSYTTLKPATDDFEGAASYRRPEAVVFNGFLPYRSSICNVVTAIVIVVVGVFFRVGAVLSKPSVILIFNGLAIANGIDTNAISCNGALEARLGDTPHPGRVELWRSWEDP</sequence>
<dbReference type="Proteomes" id="UP001341840">
    <property type="component" value="Unassembled WGS sequence"/>
</dbReference>
<proteinExistence type="predicted"/>
<feature type="transmembrane region" description="Helical" evidence="1">
    <location>
        <begin position="70"/>
        <end position="90"/>
    </location>
</feature>
<name>A0ABU6QGJ2_9FABA</name>
<keyword evidence="1" id="KW-0472">Membrane</keyword>
<evidence type="ECO:0000313" key="3">
    <source>
        <dbReference type="Proteomes" id="UP001341840"/>
    </source>
</evidence>
<keyword evidence="3" id="KW-1185">Reference proteome</keyword>
<evidence type="ECO:0000313" key="2">
    <source>
        <dbReference type="EMBL" id="MED6110943.1"/>
    </source>
</evidence>
<protein>
    <submittedName>
        <fullName evidence="2">Uncharacterized protein</fullName>
    </submittedName>
</protein>
<reference evidence="2 3" key="1">
    <citation type="journal article" date="2023" name="Plants (Basel)">
        <title>Bridging the Gap: Combining Genomics and Transcriptomics Approaches to Understand Stylosanthes scabra, an Orphan Legume from the Brazilian Caatinga.</title>
        <authorList>
            <person name="Ferreira-Neto J.R.C."/>
            <person name="da Silva M.D."/>
            <person name="Binneck E."/>
            <person name="de Melo N.F."/>
            <person name="da Silva R.H."/>
            <person name="de Melo A.L.T.M."/>
            <person name="Pandolfi V."/>
            <person name="Bustamante F.O."/>
            <person name="Brasileiro-Vidal A.C."/>
            <person name="Benko-Iseppon A.M."/>
        </authorList>
    </citation>
    <scope>NUCLEOTIDE SEQUENCE [LARGE SCALE GENOMIC DNA]</scope>
    <source>
        <tissue evidence="2">Leaves</tissue>
    </source>
</reference>
<keyword evidence="1" id="KW-1133">Transmembrane helix</keyword>
<organism evidence="2 3">
    <name type="scientific">Stylosanthes scabra</name>
    <dbReference type="NCBI Taxonomy" id="79078"/>
    <lineage>
        <taxon>Eukaryota</taxon>
        <taxon>Viridiplantae</taxon>
        <taxon>Streptophyta</taxon>
        <taxon>Embryophyta</taxon>
        <taxon>Tracheophyta</taxon>
        <taxon>Spermatophyta</taxon>
        <taxon>Magnoliopsida</taxon>
        <taxon>eudicotyledons</taxon>
        <taxon>Gunneridae</taxon>
        <taxon>Pentapetalae</taxon>
        <taxon>rosids</taxon>
        <taxon>fabids</taxon>
        <taxon>Fabales</taxon>
        <taxon>Fabaceae</taxon>
        <taxon>Papilionoideae</taxon>
        <taxon>50 kb inversion clade</taxon>
        <taxon>dalbergioids sensu lato</taxon>
        <taxon>Dalbergieae</taxon>
        <taxon>Pterocarpus clade</taxon>
        <taxon>Stylosanthes</taxon>
    </lineage>
</organism>
<accession>A0ABU6QGJ2</accession>
<dbReference type="EMBL" id="JASCZI010000307">
    <property type="protein sequence ID" value="MED6110943.1"/>
    <property type="molecule type" value="Genomic_DNA"/>
</dbReference>